<keyword evidence="1" id="KW-0677">Repeat</keyword>
<dbReference type="InterPro" id="IPR050708">
    <property type="entry name" value="T6SS_VgrG/RHS"/>
</dbReference>
<dbReference type="PANTHER" id="PTHR32305">
    <property type="match status" value="1"/>
</dbReference>
<feature type="region of interest" description="Disordered" evidence="2">
    <location>
        <begin position="194"/>
        <end position="214"/>
    </location>
</feature>
<proteinExistence type="predicted"/>
<name>C6BY15_MARSD</name>
<evidence type="ECO:0000313" key="5">
    <source>
        <dbReference type="Proteomes" id="UP000002601"/>
    </source>
</evidence>
<dbReference type="InterPro" id="IPR022385">
    <property type="entry name" value="Rhs_assc_core"/>
</dbReference>
<evidence type="ECO:0000256" key="2">
    <source>
        <dbReference type="SAM" id="MobiDB-lite"/>
    </source>
</evidence>
<evidence type="ECO:0000313" key="4">
    <source>
        <dbReference type="EMBL" id="ACS80545.1"/>
    </source>
</evidence>
<accession>C6BY15</accession>
<dbReference type="AlphaFoldDB" id="C6BY15"/>
<dbReference type="PANTHER" id="PTHR32305:SF15">
    <property type="entry name" value="PROTEIN RHSA-RELATED"/>
    <property type="match status" value="1"/>
</dbReference>
<dbReference type="InterPro" id="IPR056823">
    <property type="entry name" value="TEN-like_YD-shell"/>
</dbReference>
<dbReference type="Pfam" id="PF25023">
    <property type="entry name" value="TEN_YD-shell"/>
    <property type="match status" value="1"/>
</dbReference>
<dbReference type="NCBIfam" id="TIGR03696">
    <property type="entry name" value="Rhs_assc_core"/>
    <property type="match status" value="1"/>
</dbReference>
<reference evidence="4 5" key="1">
    <citation type="submission" date="2009-06" db="EMBL/GenBank/DDBJ databases">
        <title>Complete sequence of Desulfovibrio salexigens DSM 2638.</title>
        <authorList>
            <consortium name="US DOE Joint Genome Institute"/>
            <person name="Lucas S."/>
            <person name="Copeland A."/>
            <person name="Lapidus A."/>
            <person name="Glavina del Rio T."/>
            <person name="Tice H."/>
            <person name="Bruce D."/>
            <person name="Goodwin L."/>
            <person name="Pitluck S."/>
            <person name="Munk A.C."/>
            <person name="Brettin T."/>
            <person name="Detter J.C."/>
            <person name="Han C."/>
            <person name="Tapia R."/>
            <person name="Larimer F."/>
            <person name="Land M."/>
            <person name="Hauser L."/>
            <person name="Kyrpides N."/>
            <person name="Anderson I."/>
            <person name="Wall J.D."/>
            <person name="Arkin A.P."/>
            <person name="Dehal P."/>
            <person name="Chivian D."/>
            <person name="Giles B."/>
            <person name="Hazen T.C."/>
        </authorList>
    </citation>
    <scope>NUCLEOTIDE SEQUENCE [LARGE SCALE GENOMIC DNA]</scope>
    <source>
        <strain evidence="5">ATCC 14822 / DSM 2638 / NCIMB 8403 / VKM B-1763</strain>
    </source>
</reference>
<gene>
    <name evidence="4" type="ordered locus">Desal_2489</name>
</gene>
<sequence length="318" mass="33398">MSLVGFANAEGNEVKRIIRDSFGNQIVDTNKRMDISLGFAAGLFDKDTGLVHFGFREYDPSIGRFITPDPLGLAGGDVDVYGYCADDPVNFIDRVGLQDESEDEGTKGEKSSTLGGAAQGIGGLTGLGKGVLSGLANSWNSGGNSTQHAQNRSQNAKNNATFEKGAQQSLDHLNQSSVQTAREMEKAYKELADKQQAEEKARMERKARSDQEMRDNWRRAGLKAKKDDFGLWDLAGGMAGGAVSGAAAFGALGGSVFGPAGTLAGAIAGGFYGSAMGGLKAVGSKALSDKLGVDRKDMEDAFGILGSAKPSVHKKDFK</sequence>
<dbReference type="HOGENOM" id="CLU_873527_0_0_7"/>
<dbReference type="RefSeq" id="WP_015852361.1">
    <property type="nucleotide sequence ID" value="NC_012881.1"/>
</dbReference>
<protein>
    <recommendedName>
        <fullName evidence="3">Teneurin-like YD-shell domain-containing protein</fullName>
    </recommendedName>
</protein>
<feature type="region of interest" description="Disordered" evidence="2">
    <location>
        <begin position="138"/>
        <end position="157"/>
    </location>
</feature>
<dbReference type="OrthoDB" id="5458729at2"/>
<dbReference type="STRING" id="526222.Desal_2489"/>
<dbReference type="Gene3D" id="2.180.10.10">
    <property type="entry name" value="RHS repeat-associated core"/>
    <property type="match status" value="1"/>
</dbReference>
<evidence type="ECO:0000259" key="3">
    <source>
        <dbReference type="Pfam" id="PF25023"/>
    </source>
</evidence>
<keyword evidence="5" id="KW-1185">Reference proteome</keyword>
<dbReference type="eggNOG" id="COG3209">
    <property type="taxonomic scope" value="Bacteria"/>
</dbReference>
<dbReference type="KEGG" id="dsa:Desal_2489"/>
<dbReference type="Proteomes" id="UP000002601">
    <property type="component" value="Chromosome"/>
</dbReference>
<evidence type="ECO:0000256" key="1">
    <source>
        <dbReference type="ARBA" id="ARBA00022737"/>
    </source>
</evidence>
<dbReference type="EMBL" id="CP001649">
    <property type="protein sequence ID" value="ACS80545.1"/>
    <property type="molecule type" value="Genomic_DNA"/>
</dbReference>
<feature type="domain" description="Teneurin-like YD-shell" evidence="3">
    <location>
        <begin position="3"/>
        <end position="69"/>
    </location>
</feature>
<organism evidence="4 5">
    <name type="scientific">Maridesulfovibrio salexigens (strain ATCC 14822 / DSM 2638 / NCIMB 8403 / VKM B-1763)</name>
    <name type="common">Desulfovibrio salexigens</name>
    <dbReference type="NCBI Taxonomy" id="526222"/>
    <lineage>
        <taxon>Bacteria</taxon>
        <taxon>Pseudomonadati</taxon>
        <taxon>Thermodesulfobacteriota</taxon>
        <taxon>Desulfovibrionia</taxon>
        <taxon>Desulfovibrionales</taxon>
        <taxon>Desulfovibrionaceae</taxon>
        <taxon>Maridesulfovibrio</taxon>
    </lineage>
</organism>